<dbReference type="KEGG" id="mku:I2456_27600"/>
<dbReference type="Proteomes" id="UP000663583">
    <property type="component" value="Chromosome"/>
</dbReference>
<reference evidence="1 3" key="1">
    <citation type="journal article" date="2019" name="Emerg. Microbes Infect.">
        <title>Comprehensive subspecies identification of 175 nontuberculous mycobacteria species based on 7547 genomic profiles.</title>
        <authorList>
            <person name="Matsumoto Y."/>
            <person name="Kinjo T."/>
            <person name="Motooka D."/>
            <person name="Nabeya D."/>
            <person name="Jung N."/>
            <person name="Uechi K."/>
            <person name="Horii T."/>
            <person name="Iida T."/>
            <person name="Fujita J."/>
            <person name="Nakamura S."/>
        </authorList>
    </citation>
    <scope>NUCLEOTIDE SEQUENCE [LARGE SCALE GENOMIC DNA]</scope>
    <source>
        <strain evidence="1 3">JCM 13573</strain>
    </source>
</reference>
<reference evidence="2" key="3">
    <citation type="submission" date="2020-11" db="EMBL/GenBank/DDBJ databases">
        <title>Intraspecies plasmid and genomic variation of Mycobacterium kubicae revealed by the complete genome sequences of two clinical isolates.</title>
        <authorList>
            <person name="Hendrix J.R."/>
            <person name="Epperson L.E."/>
            <person name="Honda J.R."/>
            <person name="Strong M."/>
        </authorList>
    </citation>
    <scope>NUCLEOTIDE SEQUENCE</scope>
    <source>
        <strain evidence="2">JCM 13573</strain>
    </source>
</reference>
<evidence type="ECO:0000313" key="1">
    <source>
        <dbReference type="EMBL" id="GFG65715.1"/>
    </source>
</evidence>
<proteinExistence type="predicted"/>
<dbReference type="EMBL" id="CP065047">
    <property type="protein sequence ID" value="QPI37954.1"/>
    <property type="molecule type" value="Genomic_DNA"/>
</dbReference>
<evidence type="ECO:0000313" key="2">
    <source>
        <dbReference type="EMBL" id="QPI37954.1"/>
    </source>
</evidence>
<accession>A0AAX1J908</accession>
<evidence type="ECO:0008006" key="5">
    <source>
        <dbReference type="Google" id="ProtNLM"/>
    </source>
</evidence>
<keyword evidence="3" id="KW-1185">Reference proteome</keyword>
<dbReference type="AlphaFoldDB" id="A0AAX1J908"/>
<reference evidence="1" key="2">
    <citation type="submission" date="2020-02" db="EMBL/GenBank/DDBJ databases">
        <authorList>
            <person name="Matsumoto Y."/>
            <person name="Kinjo T."/>
            <person name="Motooka D."/>
            <person name="Nabeya D."/>
            <person name="Jung N."/>
            <person name="Uechi K."/>
            <person name="Horii T."/>
            <person name="Iida T."/>
            <person name="Fujita J."/>
            <person name="Nakamura S."/>
        </authorList>
    </citation>
    <scope>NUCLEOTIDE SEQUENCE</scope>
    <source>
        <strain evidence="1">JCM 13573</strain>
    </source>
</reference>
<dbReference type="EMBL" id="BLKU01000005">
    <property type="protein sequence ID" value="GFG65715.1"/>
    <property type="molecule type" value="Genomic_DNA"/>
</dbReference>
<evidence type="ECO:0000313" key="3">
    <source>
        <dbReference type="Proteomes" id="UP000465306"/>
    </source>
</evidence>
<protein>
    <recommendedName>
        <fullName evidence="5">Prokaryotic metallothionein</fullName>
    </recommendedName>
</protein>
<name>A0AAX1J908_9MYCO</name>
<dbReference type="RefSeq" id="WP_068034076.1">
    <property type="nucleotide sequence ID" value="NZ_BLKU01000005.1"/>
</dbReference>
<sequence>MSAVCRDCRDGLEHCHGTIIRHSMSRPECTEPDCTAPELFTHTFVIDCDAIGCSCAESVTVVRSTHRVGA</sequence>
<gene>
    <name evidence="2" type="ORF">I2456_27600</name>
    <name evidence="1" type="ORF">MKUB_32050</name>
</gene>
<organism evidence="2 4">
    <name type="scientific">Mycobacterium kubicae</name>
    <dbReference type="NCBI Taxonomy" id="120959"/>
    <lineage>
        <taxon>Bacteria</taxon>
        <taxon>Bacillati</taxon>
        <taxon>Actinomycetota</taxon>
        <taxon>Actinomycetes</taxon>
        <taxon>Mycobacteriales</taxon>
        <taxon>Mycobacteriaceae</taxon>
        <taxon>Mycobacterium</taxon>
        <taxon>Mycobacterium simiae complex</taxon>
    </lineage>
</organism>
<evidence type="ECO:0000313" key="4">
    <source>
        <dbReference type="Proteomes" id="UP000663583"/>
    </source>
</evidence>
<dbReference type="Proteomes" id="UP000465306">
    <property type="component" value="Unassembled WGS sequence"/>
</dbReference>